<dbReference type="EMBL" id="JAULSU010000003">
    <property type="protein sequence ID" value="KAK0622601.1"/>
    <property type="molecule type" value="Genomic_DNA"/>
</dbReference>
<dbReference type="PANTHER" id="PTHR11474">
    <property type="entry name" value="TYROSINASE FAMILY MEMBER"/>
    <property type="match status" value="1"/>
</dbReference>
<dbReference type="InterPro" id="IPR050316">
    <property type="entry name" value="Tyrosinase/Hemocyanin"/>
</dbReference>
<feature type="domain" description="Tyrosinase copper-binding" evidence="5">
    <location>
        <begin position="239"/>
        <end position="250"/>
    </location>
</feature>
<feature type="signal peptide" evidence="4">
    <location>
        <begin position="1"/>
        <end position="19"/>
    </location>
</feature>
<proteinExistence type="predicted"/>
<keyword evidence="2" id="KW-0186">Copper</keyword>
<keyword evidence="4" id="KW-0732">Signal</keyword>
<evidence type="ECO:0000313" key="7">
    <source>
        <dbReference type="Proteomes" id="UP001175000"/>
    </source>
</evidence>
<evidence type="ECO:0000256" key="1">
    <source>
        <dbReference type="ARBA" id="ARBA00022723"/>
    </source>
</evidence>
<dbReference type="SUPFAM" id="SSF48056">
    <property type="entry name" value="Di-copper centre-containing domain"/>
    <property type="match status" value="1"/>
</dbReference>
<accession>A0AA39WW28</accession>
<dbReference type="PANTHER" id="PTHR11474:SF126">
    <property type="entry name" value="TYROSINASE-LIKE PROTEIN TYR-1-RELATED"/>
    <property type="match status" value="1"/>
</dbReference>
<dbReference type="PRINTS" id="PR00092">
    <property type="entry name" value="TYROSINASE"/>
</dbReference>
<reference evidence="6" key="1">
    <citation type="submission" date="2023-06" db="EMBL/GenBank/DDBJ databases">
        <title>Genome-scale phylogeny and comparative genomics of the fungal order Sordariales.</title>
        <authorList>
            <consortium name="Lawrence Berkeley National Laboratory"/>
            <person name="Hensen N."/>
            <person name="Bonometti L."/>
            <person name="Westerberg I."/>
            <person name="Brannstrom I.O."/>
            <person name="Guillou S."/>
            <person name="Cros-Aarteil S."/>
            <person name="Calhoun S."/>
            <person name="Haridas S."/>
            <person name="Kuo A."/>
            <person name="Mondo S."/>
            <person name="Pangilinan J."/>
            <person name="Riley R."/>
            <person name="Labutti K."/>
            <person name="Andreopoulos B."/>
            <person name="Lipzen A."/>
            <person name="Chen C."/>
            <person name="Yanf M."/>
            <person name="Daum C."/>
            <person name="Ng V."/>
            <person name="Clum A."/>
            <person name="Steindorff A."/>
            <person name="Ohm R."/>
            <person name="Martin F."/>
            <person name="Silar P."/>
            <person name="Natvig D."/>
            <person name="Lalanne C."/>
            <person name="Gautier V."/>
            <person name="Ament-Velasquez S.L."/>
            <person name="Kruys A."/>
            <person name="Hutchinson M.I."/>
            <person name="Powell A.J."/>
            <person name="Barry K."/>
            <person name="Miller A.N."/>
            <person name="Grigoriev I.V."/>
            <person name="Debuchy R."/>
            <person name="Gladieux P."/>
            <person name="Thoren M.H."/>
            <person name="Johannesson H."/>
        </authorList>
    </citation>
    <scope>NUCLEOTIDE SEQUENCE</scope>
    <source>
        <strain evidence="6">CBS 606.72</strain>
    </source>
</reference>
<evidence type="ECO:0000256" key="4">
    <source>
        <dbReference type="SAM" id="SignalP"/>
    </source>
</evidence>
<dbReference type="GO" id="GO:0016491">
    <property type="term" value="F:oxidoreductase activity"/>
    <property type="evidence" value="ECO:0007669"/>
    <property type="project" value="InterPro"/>
</dbReference>
<gene>
    <name evidence="6" type="ORF">B0T14DRAFT_564044</name>
</gene>
<dbReference type="InterPro" id="IPR008922">
    <property type="entry name" value="Di-copper_centre_dom_sf"/>
</dbReference>
<evidence type="ECO:0000256" key="2">
    <source>
        <dbReference type="ARBA" id="ARBA00023008"/>
    </source>
</evidence>
<protein>
    <recommendedName>
        <fullName evidence="5">Tyrosinase copper-binding domain-containing protein</fullName>
    </recommendedName>
</protein>
<evidence type="ECO:0000313" key="6">
    <source>
        <dbReference type="EMBL" id="KAK0622601.1"/>
    </source>
</evidence>
<organism evidence="6 7">
    <name type="scientific">Immersiella caudata</name>
    <dbReference type="NCBI Taxonomy" id="314043"/>
    <lineage>
        <taxon>Eukaryota</taxon>
        <taxon>Fungi</taxon>
        <taxon>Dikarya</taxon>
        <taxon>Ascomycota</taxon>
        <taxon>Pezizomycotina</taxon>
        <taxon>Sordariomycetes</taxon>
        <taxon>Sordariomycetidae</taxon>
        <taxon>Sordariales</taxon>
        <taxon>Lasiosphaeriaceae</taxon>
        <taxon>Immersiella</taxon>
    </lineage>
</organism>
<dbReference type="PROSITE" id="PS00498">
    <property type="entry name" value="TYROSINASE_2"/>
    <property type="match status" value="1"/>
</dbReference>
<sequence length="359" mass="39059">MLFSSALAALAISASTATALVTPRTPTARSPCGKCKHKLQRKAWHTLTVEEKQAYIDAELCLMNKPATLGLPGARNRFEELQSIHQVQSSIIHGVGAFLPYHRLHMYAHEQLLRNECGYRGAQPWWDETRDAGKFTQSEVLDPLTGFGGDGVGSSGCIVDGPFANFTNALGPGYWIGDSCINRFVNDSVSVMAGQEYLDFCARKQSFLEFWPCAELCPHRSGHGAIGGKLLDAVASPGDPLFYLHHTWLDKVFWDWQVLDLPARLTDMGGRLVQLPRGTPPDPPEPGAEVGPPEVRPAPFAFPPADSLVPVDSPFQVPEGDPGNVTTLTHILNMIGVIPNATIADVMDIGGPLLCYEYV</sequence>
<dbReference type="InterPro" id="IPR002227">
    <property type="entry name" value="Tyrosinase_Cu-bd"/>
</dbReference>
<evidence type="ECO:0000259" key="5">
    <source>
        <dbReference type="PROSITE" id="PS00498"/>
    </source>
</evidence>
<dbReference type="AlphaFoldDB" id="A0AA39WW28"/>
<dbReference type="Pfam" id="PF00264">
    <property type="entry name" value="Tyrosinase"/>
    <property type="match status" value="1"/>
</dbReference>
<feature type="chain" id="PRO_5041397199" description="Tyrosinase copper-binding domain-containing protein" evidence="4">
    <location>
        <begin position="20"/>
        <end position="359"/>
    </location>
</feature>
<dbReference type="Gene3D" id="1.10.1280.10">
    <property type="entry name" value="Di-copper center containing domain from catechol oxidase"/>
    <property type="match status" value="1"/>
</dbReference>
<keyword evidence="1" id="KW-0479">Metal-binding</keyword>
<comment type="caution">
    <text evidence="6">The sequence shown here is derived from an EMBL/GenBank/DDBJ whole genome shotgun (WGS) entry which is preliminary data.</text>
</comment>
<dbReference type="GO" id="GO:0046872">
    <property type="term" value="F:metal ion binding"/>
    <property type="evidence" value="ECO:0007669"/>
    <property type="project" value="UniProtKB-KW"/>
</dbReference>
<name>A0AA39WW28_9PEZI</name>
<feature type="region of interest" description="Disordered" evidence="3">
    <location>
        <begin position="275"/>
        <end position="296"/>
    </location>
</feature>
<dbReference type="Proteomes" id="UP001175000">
    <property type="component" value="Unassembled WGS sequence"/>
</dbReference>
<evidence type="ECO:0000256" key="3">
    <source>
        <dbReference type="SAM" id="MobiDB-lite"/>
    </source>
</evidence>
<keyword evidence="7" id="KW-1185">Reference proteome</keyword>